<keyword evidence="5" id="KW-0067">ATP-binding</keyword>
<keyword evidence="4" id="KW-0547">Nucleotide-binding</keyword>
<accession>A0A4U7MS23</accession>
<dbReference type="PANTHER" id="PTHR11528">
    <property type="entry name" value="HEAT SHOCK PROTEIN 90 FAMILY MEMBER"/>
    <property type="match status" value="1"/>
</dbReference>
<evidence type="ECO:0000313" key="9">
    <source>
        <dbReference type="EMBL" id="TKZ15467.1"/>
    </source>
</evidence>
<keyword evidence="7" id="KW-0143">Chaperone</keyword>
<dbReference type="InterPro" id="IPR019805">
    <property type="entry name" value="Heat_shock_protein_90_CS"/>
</dbReference>
<evidence type="ECO:0000256" key="7">
    <source>
        <dbReference type="ARBA" id="ARBA00023186"/>
    </source>
</evidence>
<feature type="domain" description="Histidine kinase/HSP90-like ATPase" evidence="8">
    <location>
        <begin position="30"/>
        <end position="184"/>
    </location>
</feature>
<dbReference type="Proteomes" id="UP000306575">
    <property type="component" value="Unassembled WGS sequence"/>
</dbReference>
<dbReference type="GO" id="GO:0005737">
    <property type="term" value="C:cytoplasm"/>
    <property type="evidence" value="ECO:0007669"/>
    <property type="project" value="UniProtKB-SubCell"/>
</dbReference>
<name>A0A4U7MS23_9RHOB</name>
<evidence type="ECO:0000256" key="6">
    <source>
        <dbReference type="ARBA" id="ARBA00023016"/>
    </source>
</evidence>
<dbReference type="GO" id="GO:0051082">
    <property type="term" value="F:unfolded protein binding"/>
    <property type="evidence" value="ECO:0007669"/>
    <property type="project" value="InterPro"/>
</dbReference>
<keyword evidence="6" id="KW-0346">Stress response</keyword>
<evidence type="ECO:0000256" key="4">
    <source>
        <dbReference type="ARBA" id="ARBA00022741"/>
    </source>
</evidence>
<proteinExistence type="inferred from homology"/>
<organism evidence="9 10">
    <name type="scientific">Shimia litoralis</name>
    <dbReference type="NCBI Taxonomy" id="420403"/>
    <lineage>
        <taxon>Bacteria</taxon>
        <taxon>Pseudomonadati</taxon>
        <taxon>Pseudomonadota</taxon>
        <taxon>Alphaproteobacteria</taxon>
        <taxon>Rhodobacterales</taxon>
        <taxon>Roseobacteraceae</taxon>
    </lineage>
</organism>
<protein>
    <recommendedName>
        <fullName evidence="8">Histidine kinase/HSP90-like ATPase domain-containing protein</fullName>
    </recommendedName>
</protein>
<dbReference type="EMBL" id="SULI01000044">
    <property type="protein sequence ID" value="TKZ15467.1"/>
    <property type="molecule type" value="Genomic_DNA"/>
</dbReference>
<dbReference type="RefSeq" id="WP_138017583.1">
    <property type="nucleotide sequence ID" value="NZ_SULI01000044.1"/>
</dbReference>
<dbReference type="InterPro" id="IPR001404">
    <property type="entry name" value="Hsp90_fam"/>
</dbReference>
<dbReference type="Pfam" id="PF13589">
    <property type="entry name" value="HATPase_c_3"/>
    <property type="match status" value="1"/>
</dbReference>
<dbReference type="SUPFAM" id="SSF55874">
    <property type="entry name" value="ATPase domain of HSP90 chaperone/DNA topoisomerase II/histidine kinase"/>
    <property type="match status" value="1"/>
</dbReference>
<evidence type="ECO:0000313" key="10">
    <source>
        <dbReference type="Proteomes" id="UP000306575"/>
    </source>
</evidence>
<evidence type="ECO:0000256" key="5">
    <source>
        <dbReference type="ARBA" id="ARBA00022840"/>
    </source>
</evidence>
<dbReference type="GO" id="GO:0005524">
    <property type="term" value="F:ATP binding"/>
    <property type="evidence" value="ECO:0007669"/>
    <property type="project" value="UniProtKB-KW"/>
</dbReference>
<keyword evidence="3" id="KW-0963">Cytoplasm</keyword>
<dbReference type="FunFam" id="3.30.565.10:FF:000009">
    <property type="entry name" value="Molecular chaperone HtpG"/>
    <property type="match status" value="1"/>
</dbReference>
<comment type="caution">
    <text evidence="9">The sequence shown here is derived from an EMBL/GenBank/DDBJ whole genome shotgun (WGS) entry which is preliminary data.</text>
</comment>
<dbReference type="InterPro" id="IPR003594">
    <property type="entry name" value="HATPase_dom"/>
</dbReference>
<reference evidence="9 10" key="1">
    <citation type="submission" date="2019-04" db="EMBL/GenBank/DDBJ databases">
        <title>Genome sequence of Pelagicola litoralis CL-ES2.</title>
        <authorList>
            <person name="Cao J."/>
        </authorList>
    </citation>
    <scope>NUCLEOTIDE SEQUENCE [LARGE SCALE GENOMIC DNA]</scope>
    <source>
        <strain evidence="9 10">CL-ES2</strain>
    </source>
</reference>
<dbReference type="PRINTS" id="PR00775">
    <property type="entry name" value="HEATSHOCK90"/>
</dbReference>
<gene>
    <name evidence="9" type="ORF">FAP39_17070</name>
</gene>
<dbReference type="InterPro" id="IPR020575">
    <property type="entry name" value="Hsp90_N"/>
</dbReference>
<dbReference type="SMART" id="SM00387">
    <property type="entry name" value="HATPase_c"/>
    <property type="match status" value="1"/>
</dbReference>
<evidence type="ECO:0000256" key="2">
    <source>
        <dbReference type="ARBA" id="ARBA00008239"/>
    </source>
</evidence>
<evidence type="ECO:0000256" key="1">
    <source>
        <dbReference type="ARBA" id="ARBA00004496"/>
    </source>
</evidence>
<comment type="subcellular location">
    <subcellularLocation>
        <location evidence="1">Cytoplasm</location>
    </subcellularLocation>
</comment>
<dbReference type="InterPro" id="IPR036890">
    <property type="entry name" value="HATPase_C_sf"/>
</dbReference>
<sequence>MAETLEKETFSFQTEVGQLLEIVAGSLYSNREVFLRELVSNASDACDKLRYAALTDTGLASAEDLAVTLEIDSGTSTLSIADNGIGMNHADLLDTLGTIAKSGTGAFIEALKAEEKDQVGLIGQFGVGFYSAFMVADRVDVITRKAGETEAWLWSSDGKGAFSIEPADRDSNGTTVTLHLKGDAAEFAEEARVKHIIKTYSEHISFP</sequence>
<dbReference type="OrthoDB" id="9802640at2"/>
<dbReference type="GO" id="GO:0016887">
    <property type="term" value="F:ATP hydrolysis activity"/>
    <property type="evidence" value="ECO:0007669"/>
    <property type="project" value="InterPro"/>
</dbReference>
<keyword evidence="10" id="KW-1185">Reference proteome</keyword>
<evidence type="ECO:0000256" key="3">
    <source>
        <dbReference type="ARBA" id="ARBA00022490"/>
    </source>
</evidence>
<dbReference type="Gene3D" id="3.30.565.10">
    <property type="entry name" value="Histidine kinase-like ATPase, C-terminal domain"/>
    <property type="match status" value="1"/>
</dbReference>
<dbReference type="GO" id="GO:0140662">
    <property type="term" value="F:ATP-dependent protein folding chaperone"/>
    <property type="evidence" value="ECO:0007669"/>
    <property type="project" value="InterPro"/>
</dbReference>
<dbReference type="PROSITE" id="PS00298">
    <property type="entry name" value="HSP90"/>
    <property type="match status" value="1"/>
</dbReference>
<evidence type="ECO:0000259" key="8">
    <source>
        <dbReference type="SMART" id="SM00387"/>
    </source>
</evidence>
<dbReference type="AlphaFoldDB" id="A0A4U7MS23"/>
<dbReference type="CDD" id="cd16927">
    <property type="entry name" value="HATPase_Hsp90-like"/>
    <property type="match status" value="1"/>
</dbReference>
<comment type="similarity">
    <text evidence="2">Belongs to the heat shock protein 90 family.</text>
</comment>